<evidence type="ECO:0000256" key="8">
    <source>
        <dbReference type="PROSITE-ProRule" id="PRU00042"/>
    </source>
</evidence>
<keyword evidence="6" id="KW-0804">Transcription</keyword>
<accession>A0A2K1ICV4</accession>
<dbReference type="RefSeq" id="XP_024366404.1">
    <property type="nucleotide sequence ID" value="XM_024510636.2"/>
</dbReference>
<keyword evidence="4" id="KW-0862">Zinc</keyword>
<dbReference type="GO" id="GO:0008270">
    <property type="term" value="F:zinc ion binding"/>
    <property type="evidence" value="ECO:0007669"/>
    <property type="project" value="UniProtKB-KW"/>
</dbReference>
<dbReference type="PROSITE" id="PS50157">
    <property type="entry name" value="ZINC_FINGER_C2H2_2"/>
    <property type="match status" value="1"/>
</dbReference>
<dbReference type="PANTHER" id="PTHR45801">
    <property type="entry name" value="OS07G0101800 PROTEIN"/>
    <property type="match status" value="1"/>
</dbReference>
<evidence type="ECO:0000256" key="9">
    <source>
        <dbReference type="SAM" id="MobiDB-lite"/>
    </source>
</evidence>
<proteinExistence type="predicted"/>
<name>A0A2K1ICV4_PHYPA</name>
<keyword evidence="5" id="KW-0805">Transcription regulation</keyword>
<evidence type="ECO:0000256" key="6">
    <source>
        <dbReference type="ARBA" id="ARBA00023163"/>
    </source>
</evidence>
<reference evidence="11 13" key="1">
    <citation type="journal article" date="2008" name="Science">
        <title>The Physcomitrella genome reveals evolutionary insights into the conquest of land by plants.</title>
        <authorList>
            <person name="Rensing S."/>
            <person name="Lang D."/>
            <person name="Zimmer A."/>
            <person name="Terry A."/>
            <person name="Salamov A."/>
            <person name="Shapiro H."/>
            <person name="Nishiyama T."/>
            <person name="Perroud P.-F."/>
            <person name="Lindquist E."/>
            <person name="Kamisugi Y."/>
            <person name="Tanahashi T."/>
            <person name="Sakakibara K."/>
            <person name="Fujita T."/>
            <person name="Oishi K."/>
            <person name="Shin-I T."/>
            <person name="Kuroki Y."/>
            <person name="Toyoda A."/>
            <person name="Suzuki Y."/>
            <person name="Hashimoto A."/>
            <person name="Yamaguchi K."/>
            <person name="Sugano A."/>
            <person name="Kohara Y."/>
            <person name="Fujiyama A."/>
            <person name="Anterola A."/>
            <person name="Aoki S."/>
            <person name="Ashton N."/>
            <person name="Barbazuk W.B."/>
            <person name="Barker E."/>
            <person name="Bennetzen J."/>
            <person name="Bezanilla M."/>
            <person name="Blankenship R."/>
            <person name="Cho S.H."/>
            <person name="Dutcher S."/>
            <person name="Estelle M."/>
            <person name="Fawcett J.A."/>
            <person name="Gundlach H."/>
            <person name="Hanada K."/>
            <person name="Heyl A."/>
            <person name="Hicks K.A."/>
            <person name="Hugh J."/>
            <person name="Lohr M."/>
            <person name="Mayer K."/>
            <person name="Melkozernov A."/>
            <person name="Murata T."/>
            <person name="Nelson D."/>
            <person name="Pils B."/>
            <person name="Prigge M."/>
            <person name="Reiss B."/>
            <person name="Renner T."/>
            <person name="Rombauts S."/>
            <person name="Rushton P."/>
            <person name="Sanderfoot A."/>
            <person name="Schween G."/>
            <person name="Shiu S.-H."/>
            <person name="Stueber K."/>
            <person name="Theodoulou F.L."/>
            <person name="Tu H."/>
            <person name="Van de Peer Y."/>
            <person name="Verrier P.J."/>
            <person name="Waters E."/>
            <person name="Wood A."/>
            <person name="Yang L."/>
            <person name="Cove D."/>
            <person name="Cuming A."/>
            <person name="Hasebe M."/>
            <person name="Lucas S."/>
            <person name="Mishler D.B."/>
            <person name="Reski R."/>
            <person name="Grigoriev I."/>
            <person name="Quatrano R.S."/>
            <person name="Boore J.L."/>
        </authorList>
    </citation>
    <scope>NUCLEOTIDE SEQUENCE [LARGE SCALE GENOMIC DNA]</scope>
    <source>
        <strain evidence="12 13">cv. Gransden 2004</strain>
    </source>
</reference>
<dbReference type="InterPro" id="IPR013087">
    <property type="entry name" value="Znf_C2H2_type"/>
</dbReference>
<dbReference type="GeneID" id="112277852"/>
<evidence type="ECO:0000313" key="12">
    <source>
        <dbReference type="EnsemblPlants" id="PAC:32918605.CDS.1"/>
    </source>
</evidence>
<feature type="compositionally biased region" description="Low complexity" evidence="9">
    <location>
        <begin position="178"/>
        <end position="201"/>
    </location>
</feature>
<dbReference type="EMBL" id="ABEU02000026">
    <property type="protein sequence ID" value="PNR27109.1"/>
    <property type="molecule type" value="Genomic_DNA"/>
</dbReference>
<sequence length="272" mass="30389">MATRTMQQTEPLWPAFMSSWVAPNQCYVGDKTWNKRLPSVMDNDSWEVRAFAEDTSCISGAQWPPRFYSCSFCHREFRTAQALGGHMNVHRRERQHANQLAQLRIASSVASLSHIPRSKIDISDPSVESTEFSWLQSVSKSPRSLSPMQPCAPTITRNLFSQNSLSSSHLDLSMSGSTFNSSSTLSTSPPSQESISSNSTETAHEIGTKPLLQSIPDIVCETLTQQNFWTMSSRGSNAYHPYERSRCRSKVLGDKEDMLDLELRLGQSSCAV</sequence>
<keyword evidence="13" id="KW-1185">Reference proteome</keyword>
<evidence type="ECO:0000256" key="5">
    <source>
        <dbReference type="ARBA" id="ARBA00023015"/>
    </source>
</evidence>
<dbReference type="GO" id="GO:0005634">
    <property type="term" value="C:nucleus"/>
    <property type="evidence" value="ECO:0007669"/>
    <property type="project" value="UniProtKB-SubCell"/>
</dbReference>
<dbReference type="SUPFAM" id="SSF57667">
    <property type="entry name" value="beta-beta-alpha zinc fingers"/>
    <property type="match status" value="1"/>
</dbReference>
<feature type="region of interest" description="Disordered" evidence="9">
    <location>
        <begin position="178"/>
        <end position="204"/>
    </location>
</feature>
<dbReference type="PANTHER" id="PTHR45801:SF107">
    <property type="entry name" value="TRANSCRIPTIONAL REGULATOR SUPERMAN-LIKE"/>
    <property type="match status" value="1"/>
</dbReference>
<dbReference type="EnsemblPlants" id="Pp3c26_13140V3.1">
    <property type="protein sequence ID" value="PAC:32918605.CDS.1"/>
    <property type="gene ID" value="Pp3c26_13140"/>
</dbReference>
<dbReference type="InterPro" id="IPR052426">
    <property type="entry name" value="Plant_dev_regulator"/>
</dbReference>
<dbReference type="PaxDb" id="3218-PP1S6_381V6.1"/>
<dbReference type="Gene3D" id="3.30.160.60">
    <property type="entry name" value="Classic Zinc Finger"/>
    <property type="match status" value="1"/>
</dbReference>
<evidence type="ECO:0000256" key="3">
    <source>
        <dbReference type="ARBA" id="ARBA00022771"/>
    </source>
</evidence>
<dbReference type="AlphaFoldDB" id="A0A2K1ICV4"/>
<evidence type="ECO:0000259" key="10">
    <source>
        <dbReference type="PROSITE" id="PS50157"/>
    </source>
</evidence>
<dbReference type="Proteomes" id="UP000006727">
    <property type="component" value="Chromosome 26"/>
</dbReference>
<evidence type="ECO:0000313" key="11">
    <source>
        <dbReference type="EMBL" id="PNR27109.1"/>
    </source>
</evidence>
<dbReference type="OrthoDB" id="1708403at2759"/>
<reference evidence="12" key="3">
    <citation type="submission" date="2020-12" db="UniProtKB">
        <authorList>
            <consortium name="EnsemblPlants"/>
        </authorList>
    </citation>
    <scope>IDENTIFICATION</scope>
</reference>
<reference evidence="11 13" key="2">
    <citation type="journal article" date="2018" name="Plant J.">
        <title>The Physcomitrella patens chromosome-scale assembly reveals moss genome structure and evolution.</title>
        <authorList>
            <person name="Lang D."/>
            <person name="Ullrich K.K."/>
            <person name="Murat F."/>
            <person name="Fuchs J."/>
            <person name="Jenkins J."/>
            <person name="Haas F.B."/>
            <person name="Piednoel M."/>
            <person name="Gundlach H."/>
            <person name="Van Bel M."/>
            <person name="Meyberg R."/>
            <person name="Vives C."/>
            <person name="Morata J."/>
            <person name="Symeonidi A."/>
            <person name="Hiss M."/>
            <person name="Muchero W."/>
            <person name="Kamisugi Y."/>
            <person name="Saleh O."/>
            <person name="Blanc G."/>
            <person name="Decker E.L."/>
            <person name="van Gessel N."/>
            <person name="Grimwood J."/>
            <person name="Hayes R.D."/>
            <person name="Graham S.W."/>
            <person name="Gunter L.E."/>
            <person name="McDaniel S.F."/>
            <person name="Hoernstein S.N.W."/>
            <person name="Larsson A."/>
            <person name="Li F.W."/>
            <person name="Perroud P.F."/>
            <person name="Phillips J."/>
            <person name="Ranjan P."/>
            <person name="Rokshar D.S."/>
            <person name="Rothfels C.J."/>
            <person name="Schneider L."/>
            <person name="Shu S."/>
            <person name="Stevenson D.W."/>
            <person name="Thummler F."/>
            <person name="Tillich M."/>
            <person name="Villarreal Aguilar J.C."/>
            <person name="Widiez T."/>
            <person name="Wong G.K."/>
            <person name="Wymore A."/>
            <person name="Zhang Y."/>
            <person name="Zimmer A.D."/>
            <person name="Quatrano R.S."/>
            <person name="Mayer K.F.X."/>
            <person name="Goodstein D."/>
            <person name="Casacuberta J.M."/>
            <person name="Vandepoele K."/>
            <person name="Reski R."/>
            <person name="Cuming A.C."/>
            <person name="Tuskan G.A."/>
            <person name="Maumus F."/>
            <person name="Salse J."/>
            <person name="Schmutz J."/>
            <person name="Rensing S.A."/>
        </authorList>
    </citation>
    <scope>NUCLEOTIDE SEQUENCE [LARGE SCALE GENOMIC DNA]</scope>
    <source>
        <strain evidence="12 13">cv. Gransden 2004</strain>
    </source>
</reference>
<keyword evidence="2" id="KW-0479">Metal-binding</keyword>
<evidence type="ECO:0000256" key="7">
    <source>
        <dbReference type="ARBA" id="ARBA00023242"/>
    </source>
</evidence>
<protein>
    <recommendedName>
        <fullName evidence="10">C2H2-type domain-containing protein</fullName>
    </recommendedName>
</protein>
<dbReference type="Pfam" id="PF13912">
    <property type="entry name" value="zf-C2H2_6"/>
    <property type="match status" value="1"/>
</dbReference>
<evidence type="ECO:0000256" key="1">
    <source>
        <dbReference type="ARBA" id="ARBA00004123"/>
    </source>
</evidence>
<comment type="subcellular location">
    <subcellularLocation>
        <location evidence="1">Nucleus</location>
    </subcellularLocation>
</comment>
<evidence type="ECO:0000256" key="2">
    <source>
        <dbReference type="ARBA" id="ARBA00022723"/>
    </source>
</evidence>
<evidence type="ECO:0000256" key="4">
    <source>
        <dbReference type="ARBA" id="ARBA00022833"/>
    </source>
</evidence>
<gene>
    <name evidence="12" type="primary">LOC112277852</name>
    <name evidence="11" type="ORF">PHYPA_030590</name>
</gene>
<keyword evidence="3 8" id="KW-0863">Zinc-finger</keyword>
<dbReference type="EnsemblPlants" id="Pp3c26_13140V3.2">
    <property type="protein sequence ID" value="PAC:32918606.CDS.1"/>
    <property type="gene ID" value="Pp3c26_13140"/>
</dbReference>
<dbReference type="InterPro" id="IPR036236">
    <property type="entry name" value="Znf_C2H2_sf"/>
</dbReference>
<dbReference type="PROSITE" id="PS00028">
    <property type="entry name" value="ZINC_FINGER_C2H2_1"/>
    <property type="match status" value="1"/>
</dbReference>
<organism evidence="11">
    <name type="scientific">Physcomitrium patens</name>
    <name type="common">Spreading-leaved earth moss</name>
    <name type="synonym">Physcomitrella patens</name>
    <dbReference type="NCBI Taxonomy" id="3218"/>
    <lineage>
        <taxon>Eukaryota</taxon>
        <taxon>Viridiplantae</taxon>
        <taxon>Streptophyta</taxon>
        <taxon>Embryophyta</taxon>
        <taxon>Bryophyta</taxon>
        <taxon>Bryophytina</taxon>
        <taxon>Bryopsida</taxon>
        <taxon>Funariidae</taxon>
        <taxon>Funariales</taxon>
        <taxon>Funariaceae</taxon>
        <taxon>Physcomitrium</taxon>
    </lineage>
</organism>
<dbReference type="Gramene" id="Pp3c26_13140V3.2">
    <property type="protein sequence ID" value="PAC:32918606.CDS.1"/>
    <property type="gene ID" value="Pp3c26_13140"/>
</dbReference>
<dbReference type="Gramene" id="Pp3c26_13140V3.1">
    <property type="protein sequence ID" value="PAC:32918605.CDS.1"/>
    <property type="gene ID" value="Pp3c26_13140"/>
</dbReference>
<keyword evidence="7" id="KW-0539">Nucleus</keyword>
<feature type="domain" description="C2H2-type" evidence="10">
    <location>
        <begin position="68"/>
        <end position="95"/>
    </location>
</feature>
<evidence type="ECO:0000313" key="13">
    <source>
        <dbReference type="Proteomes" id="UP000006727"/>
    </source>
</evidence>
<dbReference type="SMART" id="SM00355">
    <property type="entry name" value="ZnF_C2H2"/>
    <property type="match status" value="1"/>
</dbReference>